<sequence>GASIESETTAATIGQEGVRKFNIMANMDFVSIPLGSYIQKNLDFADGVDKVPSIFSVNYFLKDEDGNYLNGILDKMVWILWAELRHNGDVEAIKTPTGYIPLYEDLVKLFKDKLGEDYAKEAYTKQFTVRVPNLLAKIDRVEAIYKAKVADAPQVVYDVFDAQRTRLKEAQAKHGDNISPLDLLKQICNINTGPLVTNNLPRPFFLTSISAPKRCLCFRSAH</sequence>
<dbReference type="GO" id="GO:0005829">
    <property type="term" value="C:cytosol"/>
    <property type="evidence" value="ECO:0007669"/>
    <property type="project" value="TreeGrafter"/>
</dbReference>
<dbReference type="GO" id="GO:0071333">
    <property type="term" value="P:cellular response to glucose stimulus"/>
    <property type="evidence" value="ECO:0007669"/>
    <property type="project" value="TreeGrafter"/>
</dbReference>
<dbReference type="GO" id="GO:0042594">
    <property type="term" value="P:response to starvation"/>
    <property type="evidence" value="ECO:0007669"/>
    <property type="project" value="TreeGrafter"/>
</dbReference>
<dbReference type="PANTHER" id="PTHR11561">
    <property type="entry name" value="PHOSPHOENOLPYRUVATE CARBOXYKINASE"/>
    <property type="match status" value="1"/>
</dbReference>
<dbReference type="PANTHER" id="PTHR11561:SF0">
    <property type="entry name" value="PHOSPHOENOLPYRUVATE CARBOXYKINASE [GTP]-RELATED"/>
    <property type="match status" value="1"/>
</dbReference>
<dbReference type="GO" id="GO:0019543">
    <property type="term" value="P:propionate catabolic process"/>
    <property type="evidence" value="ECO:0007669"/>
    <property type="project" value="TreeGrafter"/>
</dbReference>
<dbReference type="InterPro" id="IPR008209">
    <property type="entry name" value="PEP_carboxykinase_GTP"/>
</dbReference>
<comment type="caution">
    <text evidence="2">The sequence shown here is derived from an EMBL/GenBank/DDBJ whole genome shotgun (WGS) entry which is preliminary data.</text>
</comment>
<dbReference type="GO" id="GO:0033993">
    <property type="term" value="P:response to lipid"/>
    <property type="evidence" value="ECO:0007669"/>
    <property type="project" value="TreeGrafter"/>
</dbReference>
<dbReference type="GO" id="GO:0005525">
    <property type="term" value="F:GTP binding"/>
    <property type="evidence" value="ECO:0007669"/>
    <property type="project" value="InterPro"/>
</dbReference>
<evidence type="ECO:0000259" key="1">
    <source>
        <dbReference type="Pfam" id="PF00821"/>
    </source>
</evidence>
<name>A0A0F8YZY4_9ZZZZ</name>
<dbReference type="Gene3D" id="3.90.228.20">
    <property type="match status" value="1"/>
</dbReference>
<feature type="non-terminal residue" evidence="2">
    <location>
        <position position="1"/>
    </location>
</feature>
<protein>
    <recommendedName>
        <fullName evidence="1">Phosphoenolpyruvate carboxykinase C-terminal P-loop domain-containing protein</fullName>
    </recommendedName>
</protein>
<proteinExistence type="predicted"/>
<dbReference type="AlphaFoldDB" id="A0A0F8YZY4"/>
<dbReference type="SUPFAM" id="SSF53795">
    <property type="entry name" value="PEP carboxykinase-like"/>
    <property type="match status" value="1"/>
</dbReference>
<feature type="domain" description="Phosphoenolpyruvate carboxykinase C-terminal P-loop" evidence="1">
    <location>
        <begin position="1"/>
        <end position="166"/>
    </location>
</feature>
<reference evidence="2" key="1">
    <citation type="journal article" date="2015" name="Nature">
        <title>Complex archaea that bridge the gap between prokaryotes and eukaryotes.</title>
        <authorList>
            <person name="Spang A."/>
            <person name="Saw J.H."/>
            <person name="Jorgensen S.L."/>
            <person name="Zaremba-Niedzwiedzka K."/>
            <person name="Martijn J."/>
            <person name="Lind A.E."/>
            <person name="van Eijk R."/>
            <person name="Schleper C."/>
            <person name="Guy L."/>
            <person name="Ettema T.J."/>
        </authorList>
    </citation>
    <scope>NUCLEOTIDE SEQUENCE</scope>
</reference>
<dbReference type="InterPro" id="IPR035077">
    <property type="entry name" value="PEP_carboxykinase_GTP_C"/>
</dbReference>
<dbReference type="EMBL" id="LAZR01054049">
    <property type="protein sequence ID" value="KKK79395.1"/>
    <property type="molecule type" value="Genomic_DNA"/>
</dbReference>
<dbReference type="Pfam" id="PF00821">
    <property type="entry name" value="PEPCK_GTP"/>
    <property type="match status" value="1"/>
</dbReference>
<evidence type="ECO:0000313" key="2">
    <source>
        <dbReference type="EMBL" id="KKK79395.1"/>
    </source>
</evidence>
<dbReference type="GO" id="GO:0004613">
    <property type="term" value="F:phosphoenolpyruvate carboxykinase (GTP) activity"/>
    <property type="evidence" value="ECO:0007669"/>
    <property type="project" value="TreeGrafter"/>
</dbReference>
<dbReference type="GO" id="GO:0046327">
    <property type="term" value="P:glycerol biosynthetic process from pyruvate"/>
    <property type="evidence" value="ECO:0007669"/>
    <property type="project" value="TreeGrafter"/>
</dbReference>
<organism evidence="2">
    <name type="scientific">marine sediment metagenome</name>
    <dbReference type="NCBI Taxonomy" id="412755"/>
    <lineage>
        <taxon>unclassified sequences</taxon>
        <taxon>metagenomes</taxon>
        <taxon>ecological metagenomes</taxon>
    </lineage>
</organism>
<dbReference type="GO" id="GO:0006107">
    <property type="term" value="P:oxaloacetate metabolic process"/>
    <property type="evidence" value="ECO:0007669"/>
    <property type="project" value="TreeGrafter"/>
</dbReference>
<dbReference type="GO" id="GO:0006094">
    <property type="term" value="P:gluconeogenesis"/>
    <property type="evidence" value="ECO:0007669"/>
    <property type="project" value="InterPro"/>
</dbReference>
<dbReference type="InterPro" id="IPR013035">
    <property type="entry name" value="PEP_carboxykinase_C"/>
</dbReference>
<accession>A0A0F8YZY4</accession>
<gene>
    <name evidence="2" type="ORF">LCGC14_2833930</name>
</gene>
<dbReference type="GO" id="GO:0030145">
    <property type="term" value="F:manganese ion binding"/>
    <property type="evidence" value="ECO:0007669"/>
    <property type="project" value="TreeGrafter"/>
</dbReference>